<dbReference type="SUPFAM" id="SSF53474">
    <property type="entry name" value="alpha/beta-Hydrolases"/>
    <property type="match status" value="1"/>
</dbReference>
<organism evidence="2 3">
    <name type="scientific">Nitrobacter winogradskyi</name>
    <name type="common">Nitrobacter agilis</name>
    <dbReference type="NCBI Taxonomy" id="913"/>
    <lineage>
        <taxon>Bacteria</taxon>
        <taxon>Pseudomonadati</taxon>
        <taxon>Pseudomonadota</taxon>
        <taxon>Alphaproteobacteria</taxon>
        <taxon>Hyphomicrobiales</taxon>
        <taxon>Nitrobacteraceae</taxon>
        <taxon>Nitrobacter</taxon>
    </lineage>
</organism>
<reference evidence="2 3" key="1">
    <citation type="submission" date="2019-06" db="EMBL/GenBank/DDBJ databases">
        <title>Whole genome shotgun sequence of Nitrobacter winogradskyi NBRC 14297.</title>
        <authorList>
            <person name="Hosoyama A."/>
            <person name="Uohara A."/>
            <person name="Ohji S."/>
            <person name="Ichikawa N."/>
        </authorList>
    </citation>
    <scope>NUCLEOTIDE SEQUENCE [LARGE SCALE GENOMIC DNA]</scope>
    <source>
        <strain evidence="2 3">NBRC 14297</strain>
    </source>
</reference>
<dbReference type="PANTHER" id="PTHR34853">
    <property type="match status" value="1"/>
</dbReference>
<dbReference type="RefSeq" id="WP_244613898.1">
    <property type="nucleotide sequence ID" value="NZ_BJNF01000135.1"/>
</dbReference>
<dbReference type="PANTHER" id="PTHR34853:SF1">
    <property type="entry name" value="LIPASE 5"/>
    <property type="match status" value="1"/>
</dbReference>
<dbReference type="EMBL" id="BJNF01000135">
    <property type="protein sequence ID" value="GEC17689.1"/>
    <property type="molecule type" value="Genomic_DNA"/>
</dbReference>
<dbReference type="Proteomes" id="UP000318825">
    <property type="component" value="Unassembled WGS sequence"/>
</dbReference>
<dbReference type="InterPro" id="IPR005152">
    <property type="entry name" value="Lipase_secreted"/>
</dbReference>
<gene>
    <name evidence="2" type="ORF">NWI01_35810</name>
</gene>
<dbReference type="Pfam" id="PF03583">
    <property type="entry name" value="LIP"/>
    <property type="match status" value="1"/>
</dbReference>
<sequence>MAMITSWIGKPLLVRWFSALTCAAILSLPTAKAHAQTRFYEASARELVGAPGSMIRSEPLTTAPAGAQAYRVLYRSVGMHGEPIAVSGVIIVPPGPVPAGGRPIVAWAHPTTGVVPHCAPSLAIFVFQQMAGLRQLIEHGAVVAATDYPGLGTAGSHPYLVGDSEARAVIDSVRAARSLAGVGGGNSFAVWGHSQGGQAALYTGLIAKTYAPELRLVGVAAAAPATSLVTLMGDDFKTSGGKNLTAMTLWSWSRVYGASIKKVVLPQAIPIVDRLANECIESIFDIVERRRTEKPLERTFLSAPDIATVEPWHSLAARNTPGVLEPQIPLFLAQGTNDNIVRPEVTRAYMQQQCKAGDKVAMMWVPGVGHGLVAYDSANAAVNWMMDRFAERLVPDDCGKLDPTTPAEATAQ</sequence>
<dbReference type="GO" id="GO:0004806">
    <property type="term" value="F:triacylglycerol lipase activity"/>
    <property type="evidence" value="ECO:0007669"/>
    <property type="project" value="InterPro"/>
</dbReference>
<evidence type="ECO:0000313" key="2">
    <source>
        <dbReference type="EMBL" id="GEC17689.1"/>
    </source>
</evidence>
<dbReference type="Gene3D" id="3.40.50.1820">
    <property type="entry name" value="alpha/beta hydrolase"/>
    <property type="match status" value="2"/>
</dbReference>
<feature type="signal peptide" evidence="1">
    <location>
        <begin position="1"/>
        <end position="35"/>
    </location>
</feature>
<protein>
    <submittedName>
        <fullName evidence="2">Lipase</fullName>
    </submittedName>
</protein>
<evidence type="ECO:0000313" key="3">
    <source>
        <dbReference type="Proteomes" id="UP000318825"/>
    </source>
</evidence>
<dbReference type="PIRSF" id="PIRSF029171">
    <property type="entry name" value="Esterase_LipA"/>
    <property type="match status" value="1"/>
</dbReference>
<proteinExistence type="predicted"/>
<dbReference type="AlphaFoldDB" id="A0A4Y3WIH1"/>
<dbReference type="InterPro" id="IPR029058">
    <property type="entry name" value="AB_hydrolase_fold"/>
</dbReference>
<dbReference type="GO" id="GO:0016042">
    <property type="term" value="P:lipid catabolic process"/>
    <property type="evidence" value="ECO:0007669"/>
    <property type="project" value="InterPro"/>
</dbReference>
<accession>A0A4Y3WIH1</accession>
<feature type="chain" id="PRO_5021193413" evidence="1">
    <location>
        <begin position="36"/>
        <end position="412"/>
    </location>
</feature>
<evidence type="ECO:0000256" key="1">
    <source>
        <dbReference type="SAM" id="SignalP"/>
    </source>
</evidence>
<comment type="caution">
    <text evidence="2">The sequence shown here is derived from an EMBL/GenBank/DDBJ whole genome shotgun (WGS) entry which is preliminary data.</text>
</comment>
<keyword evidence="1" id="KW-0732">Signal</keyword>
<name>A0A4Y3WIH1_NITWI</name>